<protein>
    <submittedName>
        <fullName evidence="1">Uncharacterized protein</fullName>
    </submittedName>
</protein>
<evidence type="ECO:0000313" key="2">
    <source>
        <dbReference type="Proteomes" id="UP000009010"/>
    </source>
</evidence>
<dbReference type="HOGENOM" id="CLU_535117_0_0_6"/>
<reference evidence="2" key="2">
    <citation type="submission" date="2012-01" db="EMBL/GenBank/DDBJ databases">
        <title>Complete sequence of chromosome of Rahnella aquatilis CIP 78.65.</title>
        <authorList>
            <person name="Lucas S."/>
            <person name="Han J."/>
            <person name="Lapidus A."/>
            <person name="Cheng J.-F."/>
            <person name="Goodwin L."/>
            <person name="Pitluck S."/>
            <person name="Peters L."/>
            <person name="Ovchinnikova G."/>
            <person name="Held B."/>
            <person name="Detter J.C."/>
            <person name="Han C."/>
            <person name="Tapia R."/>
            <person name="Land M."/>
            <person name="Hauser L."/>
            <person name="Kyrpides N."/>
            <person name="Ivanova N."/>
            <person name="Pagani I."/>
            <person name="Sobecky P."/>
            <person name="Martinez R."/>
            <person name="Woyke T."/>
        </authorList>
    </citation>
    <scope>NUCLEOTIDE SEQUENCE [LARGE SCALE GENOMIC DNA]</scope>
    <source>
        <strain evidence="2">ATCC 33071 / DSM 4594 / JCM 1683 / NBRC 105701 / NCIMB 13365 / CIP 78.65</strain>
    </source>
</reference>
<reference evidence="1 2" key="1">
    <citation type="journal article" date="2012" name="J. Bacteriol.">
        <title>Complete Genome Sequence of Rahnella aquatilis CIP 78.65.</title>
        <authorList>
            <person name="Martinez R.J."/>
            <person name="Bruce D."/>
            <person name="Detter C."/>
            <person name="Goodwin L.A."/>
            <person name="Han J."/>
            <person name="Han C.S."/>
            <person name="Held B."/>
            <person name="Land M.L."/>
            <person name="Mikhailova N."/>
            <person name="Nolan M."/>
            <person name="Pennacchio L."/>
            <person name="Pitluck S."/>
            <person name="Tapia R."/>
            <person name="Woyke T."/>
            <person name="Sobecky P.A."/>
        </authorList>
    </citation>
    <scope>NUCLEOTIDE SEQUENCE [LARGE SCALE GENOMIC DNA]</scope>
    <source>
        <strain evidence="2">ATCC 33071 / DSM 4594 / JCM 1683 / NBRC 105701 / NCIMB 13365 / CIP 78.65</strain>
    </source>
</reference>
<name>H2IRN2_RAHAC</name>
<dbReference type="AlphaFoldDB" id="H2IRN2"/>
<dbReference type="KEGG" id="raq:Rahaq2_2691"/>
<organism evidence="1 2">
    <name type="scientific">Rahnella aquatilis (strain ATCC 33071 / DSM 4594 / JCM 1683 / NBRC 105701 / NCIMB 13365 / CIP 78.65)</name>
    <dbReference type="NCBI Taxonomy" id="745277"/>
    <lineage>
        <taxon>Bacteria</taxon>
        <taxon>Pseudomonadati</taxon>
        <taxon>Pseudomonadota</taxon>
        <taxon>Gammaproteobacteria</taxon>
        <taxon>Enterobacterales</taxon>
        <taxon>Yersiniaceae</taxon>
        <taxon>Rahnella</taxon>
    </lineage>
</organism>
<dbReference type="EMBL" id="CP003244">
    <property type="protein sequence ID" value="AEX52533.1"/>
    <property type="molecule type" value="Genomic_DNA"/>
</dbReference>
<dbReference type="RefSeq" id="WP_015697682.1">
    <property type="nucleotide sequence ID" value="NC_016818.1"/>
</dbReference>
<dbReference type="PATRIC" id="fig|745277.3.peg.2588"/>
<proteinExistence type="predicted"/>
<keyword evidence="2" id="KW-1185">Reference proteome</keyword>
<gene>
    <name evidence="1" type="ordered locus">Rahaq2_2691</name>
</gene>
<dbReference type="STRING" id="745277.Rahaq2_2691"/>
<sequence>MPGIYSYDVPKNAAVIKGQSVRILVTYKAASAVGNKLLKLGATDGILYSQIELQTYPDPNTIQAFVDLTIDRNATNPPSFTIANTLNADTDTHPFTAYDINTIDQDALSPIISGGFIKDPNPVVFPAIPDIDTHMHVSMQLNARDNNNQSLANYQFPLVVDANRTAIRLFKATNTGGSTTIGDEIKPSKDGGTAFYVNTDTSGTINLLIFADKRVTSSQAGLAEIYVNLNEVLKDPASQSVLITTVETLTGKKLKAIIIPELKGDILDATNHDLNSEFRVVIPEYTGHFPTDTAYIIAFDTKNKKDTFLNSGTFPEDYKWGIQPFAFIPYDAFPRVGDYDIYYYVRDSNLSISQSIPLHIKLTGQAPNKPDKNQNRPYKKVVTVYDGSQHEITDHRINADDIIGGITIRVPVSTSPGYVNKGQYIQIEMKTDGWDPQENKKAVTLQFPPTPQLVTDADIAKTYAEIHILASKFTGYESGPDGYPGDISFQYHVDDNYSEPWSGYLDTTAPGSV</sequence>
<dbReference type="Proteomes" id="UP000009010">
    <property type="component" value="Chromosome"/>
</dbReference>
<accession>H2IRN2</accession>
<evidence type="ECO:0000313" key="1">
    <source>
        <dbReference type="EMBL" id="AEX52533.1"/>
    </source>
</evidence>
<dbReference type="eggNOG" id="ENOG50348W7">
    <property type="taxonomic scope" value="Bacteria"/>
</dbReference>